<protein>
    <recommendedName>
        <fullName evidence="6">Rad26-like helical repeats domain-containing protein</fullName>
    </recommendedName>
</protein>
<dbReference type="EMBL" id="KV454303">
    <property type="protein sequence ID" value="ODQ69537.1"/>
    <property type="molecule type" value="Genomic_DNA"/>
</dbReference>
<keyword evidence="2" id="KW-0227">DNA damage</keyword>
<dbReference type="AlphaFoldDB" id="A0A1E3PXJ4"/>
<organism evidence="7 8">
    <name type="scientific">Lipomyces starkeyi NRRL Y-11557</name>
    <dbReference type="NCBI Taxonomy" id="675824"/>
    <lineage>
        <taxon>Eukaryota</taxon>
        <taxon>Fungi</taxon>
        <taxon>Dikarya</taxon>
        <taxon>Ascomycota</taxon>
        <taxon>Saccharomycotina</taxon>
        <taxon>Lipomycetes</taxon>
        <taxon>Lipomycetales</taxon>
        <taxon>Lipomycetaceae</taxon>
        <taxon>Lipomyces</taxon>
    </lineage>
</organism>
<sequence>MALPNKSFNTTTFTRDTNAKGASGTRTTADDDDYGFDDDIDEQELQQLEENARNLSQVVSTRARTESVRLPADALSTQVEDFLAQEEDGDEQAMSELMYQNAELNVWSHKTGPLPGGVSTCEVDALLRELEDLRKQNAELQKARDEALTSLQTARGEISIVRGLLVSINTAHDQTIVHLKSVQETEKQRRDSEIAELRREIERLQAERAFMERDLKDVMDKLRTMDRAVQREAQSAASDFKGSPSPRKSKRPDRSSGLRDGFDVPMSPTKIGRKRRRPESADIEDNMNVLRETTNRESMSSRDSSTGSAMFVHGSDSISTTPKENIREKEIVREQIRILVDDKYEFVTKLYSCQLEPSGGKLFDILSRHPVELKHDDGSTKYSGSLSTAITSIINMQNTSIELLIESLILRVMELWHSQVTESAITAVDPLLSILKFIVTYNPNLVSLTMLQGVVVACQETFVRLESRTVLHSTDWQAMTQLAVLSLFESVVHVLDDRQGNYSQHNNRIMGLWQSVSIEFILRMLANTHITPRLSIQFHELTSRILSASILPASFGPVLQVQEDQPSAEAHIVDHLTRLLIDDAFGLSVVHAALTENAHHLDYDEYEYELEIVSSRLQILNTLRALASTRHGQRLLAEHPKVTARLICCVSQQLDRVYENDFVHNSAERTELISLIVRLLHRMHFGTDTPADDSRPVSSIANNQDILSPYGAKYELVVGLTRVAFAEGMLYHYAFDDTTVDCARNLLQIGRTIHETNLLYSSVNAE</sequence>
<dbReference type="Pfam" id="PF09798">
    <property type="entry name" value="LCD1"/>
    <property type="match status" value="1"/>
</dbReference>
<dbReference type="InterPro" id="IPR022093">
    <property type="entry name" value="Rad26-like_helical"/>
</dbReference>
<dbReference type="OrthoDB" id="5245063at2759"/>
<dbReference type="GO" id="GO:0000077">
    <property type="term" value="P:DNA damage checkpoint signaling"/>
    <property type="evidence" value="ECO:0007669"/>
    <property type="project" value="InterPro"/>
</dbReference>
<feature type="compositionally biased region" description="Basic and acidic residues" evidence="5">
    <location>
        <begin position="252"/>
        <end position="262"/>
    </location>
</feature>
<feature type="coiled-coil region" evidence="4">
    <location>
        <begin position="187"/>
        <end position="221"/>
    </location>
</feature>
<dbReference type="Proteomes" id="UP000094385">
    <property type="component" value="Unassembled WGS sequence"/>
</dbReference>
<evidence type="ECO:0000256" key="3">
    <source>
        <dbReference type="ARBA" id="ARBA00023242"/>
    </source>
</evidence>
<reference evidence="7 8" key="1">
    <citation type="journal article" date="2016" name="Proc. Natl. Acad. Sci. U.S.A.">
        <title>Comparative genomics of biotechnologically important yeasts.</title>
        <authorList>
            <person name="Riley R."/>
            <person name="Haridas S."/>
            <person name="Wolfe K.H."/>
            <person name="Lopes M.R."/>
            <person name="Hittinger C.T."/>
            <person name="Goeker M."/>
            <person name="Salamov A.A."/>
            <person name="Wisecaver J.H."/>
            <person name="Long T.M."/>
            <person name="Calvey C.H."/>
            <person name="Aerts A.L."/>
            <person name="Barry K.W."/>
            <person name="Choi C."/>
            <person name="Clum A."/>
            <person name="Coughlan A.Y."/>
            <person name="Deshpande S."/>
            <person name="Douglass A.P."/>
            <person name="Hanson S.J."/>
            <person name="Klenk H.-P."/>
            <person name="LaButti K.M."/>
            <person name="Lapidus A."/>
            <person name="Lindquist E.A."/>
            <person name="Lipzen A.M."/>
            <person name="Meier-Kolthoff J.P."/>
            <person name="Ohm R.A."/>
            <person name="Otillar R.P."/>
            <person name="Pangilinan J.L."/>
            <person name="Peng Y."/>
            <person name="Rokas A."/>
            <person name="Rosa C.A."/>
            <person name="Scheuner C."/>
            <person name="Sibirny A.A."/>
            <person name="Slot J.C."/>
            <person name="Stielow J.B."/>
            <person name="Sun H."/>
            <person name="Kurtzman C.P."/>
            <person name="Blackwell M."/>
            <person name="Grigoriev I.V."/>
            <person name="Jeffries T.W."/>
        </authorList>
    </citation>
    <scope>NUCLEOTIDE SEQUENCE [LARGE SCALE GENOMIC DNA]</scope>
    <source>
        <strain evidence="7 8">NRRL Y-11557</strain>
    </source>
</reference>
<dbReference type="InterPro" id="IPR018622">
    <property type="entry name" value="DNA_damage_chkpnt_Lcd1"/>
</dbReference>
<accession>A0A1E3PXJ4</accession>
<evidence type="ECO:0000313" key="8">
    <source>
        <dbReference type="Proteomes" id="UP000094385"/>
    </source>
</evidence>
<keyword evidence="8" id="KW-1185">Reference proteome</keyword>
<dbReference type="Pfam" id="PF12331">
    <property type="entry name" value="Rad26-like_helical_rpts"/>
    <property type="match status" value="1"/>
</dbReference>
<comment type="subcellular location">
    <subcellularLocation>
        <location evidence="1">Nucleus</location>
    </subcellularLocation>
</comment>
<feature type="region of interest" description="Disordered" evidence="5">
    <location>
        <begin position="229"/>
        <end position="320"/>
    </location>
</feature>
<name>A0A1E3PXJ4_LIPST</name>
<dbReference type="GO" id="GO:0005634">
    <property type="term" value="C:nucleus"/>
    <property type="evidence" value="ECO:0007669"/>
    <property type="project" value="UniProtKB-SubCell"/>
</dbReference>
<dbReference type="STRING" id="675824.A0A1E3PXJ4"/>
<proteinExistence type="predicted"/>
<feature type="region of interest" description="Disordered" evidence="5">
    <location>
        <begin position="1"/>
        <end position="35"/>
    </location>
</feature>
<feature type="domain" description="Rad26-like helical repeats" evidence="6">
    <location>
        <begin position="484"/>
        <end position="682"/>
    </location>
</feature>
<feature type="coiled-coil region" evidence="4">
    <location>
        <begin position="123"/>
        <end position="157"/>
    </location>
</feature>
<evidence type="ECO:0000256" key="4">
    <source>
        <dbReference type="SAM" id="Coils"/>
    </source>
</evidence>
<feature type="compositionally biased region" description="Polar residues" evidence="5">
    <location>
        <begin position="296"/>
        <end position="308"/>
    </location>
</feature>
<feature type="compositionally biased region" description="Polar residues" evidence="5">
    <location>
        <begin position="1"/>
        <end position="16"/>
    </location>
</feature>
<evidence type="ECO:0000256" key="2">
    <source>
        <dbReference type="ARBA" id="ARBA00022763"/>
    </source>
</evidence>
<gene>
    <name evidence="7" type="ORF">LIPSTDRAFT_107773</name>
</gene>
<evidence type="ECO:0000256" key="5">
    <source>
        <dbReference type="SAM" id="MobiDB-lite"/>
    </source>
</evidence>
<evidence type="ECO:0000259" key="6">
    <source>
        <dbReference type="Pfam" id="PF12331"/>
    </source>
</evidence>
<keyword evidence="4" id="KW-0175">Coiled coil</keyword>
<keyword evidence="3" id="KW-0539">Nucleus</keyword>
<evidence type="ECO:0000313" key="7">
    <source>
        <dbReference type="EMBL" id="ODQ69537.1"/>
    </source>
</evidence>
<evidence type="ECO:0000256" key="1">
    <source>
        <dbReference type="ARBA" id="ARBA00004123"/>
    </source>
</evidence>